<feature type="region of interest" description="Disordered" evidence="1">
    <location>
        <begin position="516"/>
        <end position="554"/>
    </location>
</feature>
<dbReference type="InterPro" id="IPR036987">
    <property type="entry name" value="SRA-YDG_sf"/>
</dbReference>
<protein>
    <recommendedName>
        <fullName evidence="4">YDG domain-containing protein</fullName>
    </recommendedName>
</protein>
<dbReference type="InterPro" id="IPR015947">
    <property type="entry name" value="PUA-like_sf"/>
</dbReference>
<name>A0A9P4K4B4_9PLEO</name>
<proteinExistence type="predicted"/>
<feature type="region of interest" description="Disordered" evidence="1">
    <location>
        <begin position="770"/>
        <end position="796"/>
    </location>
</feature>
<reference evidence="3" key="1">
    <citation type="journal article" date="2020" name="Stud. Mycol.">
        <title>101 Dothideomycetes genomes: A test case for predicting lifestyles and emergence of pathogens.</title>
        <authorList>
            <person name="Haridas S."/>
            <person name="Albert R."/>
            <person name="Binder M."/>
            <person name="Bloem J."/>
            <person name="LaButti K."/>
            <person name="Salamov A."/>
            <person name="Andreopoulos B."/>
            <person name="Baker S."/>
            <person name="Barry K."/>
            <person name="Bills G."/>
            <person name="Bluhm B."/>
            <person name="Cannon C."/>
            <person name="Castanera R."/>
            <person name="Culley D."/>
            <person name="Daum C."/>
            <person name="Ezra D."/>
            <person name="Gonzalez J."/>
            <person name="Henrissat B."/>
            <person name="Kuo A."/>
            <person name="Liang C."/>
            <person name="Lipzen A."/>
            <person name="Lutzoni F."/>
            <person name="Magnuson J."/>
            <person name="Mondo S."/>
            <person name="Nolan M."/>
            <person name="Ohm R."/>
            <person name="Pangilinan J."/>
            <person name="Park H.-J."/>
            <person name="Ramirez L."/>
            <person name="Alfaro M."/>
            <person name="Sun H."/>
            <person name="Tritt A."/>
            <person name="Yoshinaga Y."/>
            <person name="Zwiers L.-H."/>
            <person name="Turgeon B."/>
            <person name="Goodwin S."/>
            <person name="Spatafora J."/>
            <person name="Crous P."/>
            <person name="Grigoriev I."/>
        </authorList>
    </citation>
    <scope>NUCLEOTIDE SEQUENCE [LARGE SCALE GENOMIC DNA]</scope>
    <source>
        <strain evidence="3">CBS 304.66</strain>
    </source>
</reference>
<feature type="region of interest" description="Disordered" evidence="1">
    <location>
        <begin position="370"/>
        <end position="419"/>
    </location>
</feature>
<accession>A0A9P4K4B4</accession>
<organism evidence="2 3">
    <name type="scientific">Lojkania enalia</name>
    <dbReference type="NCBI Taxonomy" id="147567"/>
    <lineage>
        <taxon>Eukaryota</taxon>
        <taxon>Fungi</taxon>
        <taxon>Dikarya</taxon>
        <taxon>Ascomycota</taxon>
        <taxon>Pezizomycotina</taxon>
        <taxon>Dothideomycetes</taxon>
        <taxon>Pleosporomycetidae</taxon>
        <taxon>Pleosporales</taxon>
        <taxon>Pleosporales incertae sedis</taxon>
        <taxon>Lojkania</taxon>
    </lineage>
</organism>
<evidence type="ECO:0000256" key="1">
    <source>
        <dbReference type="SAM" id="MobiDB-lite"/>
    </source>
</evidence>
<feature type="compositionally biased region" description="Polar residues" evidence="1">
    <location>
        <begin position="522"/>
        <end position="543"/>
    </location>
</feature>
<dbReference type="EMBL" id="ML986695">
    <property type="protein sequence ID" value="KAF2259900.1"/>
    <property type="molecule type" value="Genomic_DNA"/>
</dbReference>
<evidence type="ECO:0008006" key="4">
    <source>
        <dbReference type="Google" id="ProtNLM"/>
    </source>
</evidence>
<dbReference type="OrthoDB" id="3244603at2759"/>
<evidence type="ECO:0000313" key="2">
    <source>
        <dbReference type="EMBL" id="KAF2259900.1"/>
    </source>
</evidence>
<dbReference type="Proteomes" id="UP000800093">
    <property type="component" value="Unassembled WGS sequence"/>
</dbReference>
<gene>
    <name evidence="2" type="ORF">CC78DRAFT_585411</name>
</gene>
<evidence type="ECO:0000313" key="3">
    <source>
        <dbReference type="Proteomes" id="UP000800093"/>
    </source>
</evidence>
<feature type="compositionally biased region" description="Basic and acidic residues" evidence="1">
    <location>
        <begin position="770"/>
        <end position="788"/>
    </location>
</feature>
<dbReference type="Gene3D" id="2.30.280.10">
    <property type="entry name" value="SRA-YDG"/>
    <property type="match status" value="1"/>
</dbReference>
<dbReference type="AlphaFoldDB" id="A0A9P4K4B4"/>
<keyword evidence="3" id="KW-1185">Reference proteome</keyword>
<dbReference type="SUPFAM" id="SSF88697">
    <property type="entry name" value="PUA domain-like"/>
    <property type="match status" value="1"/>
</dbReference>
<sequence length="796" mass="88681">MFGVTPPITHLSRPRLRQLAAWIRDDLDPVIAQDGPEILKPDDVLTLHEAFLDLRLSQTITALDLRATGIHRAVMEVAGTATRWPGRLADDCDKIIDAWSAKFGRLDELHPFMYGRGGRLEGIASFEESSKSALLKRWKRMCPKNITRSRSHRHGDLGFRAGAWWLNTLFAHYAGIIDLECADGGVCFDKVGAYAVLIKGSGEIEALAEGSITYRCRPDDKGRYRLTAANARSRWPIRILRCHNLNSVWSPKVGVRYEGLYQVRGWTIRPVRSNDISDDQHRIGDIMYEVNFERIDEVPMRDVIKHPTAAEFDDYMEYKRLRRLYRAGRKGPSTHAHSEVDRLEIQPHVKTAPAIPPIVAPFVPPKRVSPNSSQIMSFMTPGAPNIESLRPSRRVPGPAAEAPNPAVNIEESLNDPARSTLVVPPRSIMRTNTQRCGSDSSLHDLRPEISNAASLGSSRSPGSQHKDIKEVTPWIDFELDAVADAIDLDQHPDIQEHPNKVVARQNTLEKMTTHPGIEHTQSDTSMRPQSSQVLSNASRLTRSSRGDKGHPRSSLAILKRKTSRRAMKPHVRSKNPLAKLFDGIEEDIFDREPQVAEDSFSYRGNRAVSTSPKPVELMVGRRQRPYSSPTLRPLSPKPLRPVSPISPLISQRRDGFSFSASSDGPLDIGLDLFEPSTHSVLRAKDPFIDTSTDKQPLTTSLKDYISAPRIPTFVSILPTLSTSSPRGTSASKKFRKRRASDSLATVSLLDVMRGLGSSPLEGKITFKNLFEESREPSPSHQTADREGLETLPPDAA</sequence>
<comment type="caution">
    <text evidence="2">The sequence shown here is derived from an EMBL/GenBank/DDBJ whole genome shotgun (WGS) entry which is preliminary data.</text>
</comment>